<reference evidence="3" key="1">
    <citation type="submission" date="2020-03" db="EMBL/GenBank/DDBJ databases">
        <title>The deep terrestrial virosphere.</title>
        <authorList>
            <person name="Holmfeldt K."/>
            <person name="Nilsson E."/>
            <person name="Simone D."/>
            <person name="Lopez-Fernandez M."/>
            <person name="Wu X."/>
            <person name="de Brujin I."/>
            <person name="Lundin D."/>
            <person name="Andersson A."/>
            <person name="Bertilsson S."/>
            <person name="Dopson M."/>
        </authorList>
    </citation>
    <scope>NUCLEOTIDE SEQUENCE</scope>
    <source>
        <strain evidence="3">TM448B02357</strain>
    </source>
</reference>
<organism evidence="3">
    <name type="scientific">viral metagenome</name>
    <dbReference type="NCBI Taxonomy" id="1070528"/>
    <lineage>
        <taxon>unclassified sequences</taxon>
        <taxon>metagenomes</taxon>
        <taxon>organismal metagenomes</taxon>
    </lineage>
</organism>
<dbReference type="EMBL" id="MT144905">
    <property type="protein sequence ID" value="QJI01201.1"/>
    <property type="molecule type" value="Genomic_DNA"/>
</dbReference>
<accession>A0A6M3XT95</accession>
<keyword evidence="1" id="KW-0175">Coiled coil</keyword>
<proteinExistence type="predicted"/>
<feature type="compositionally biased region" description="Basic and acidic residues" evidence="2">
    <location>
        <begin position="22"/>
        <end position="46"/>
    </location>
</feature>
<dbReference type="AlphaFoldDB" id="A0A6M3XT95"/>
<protein>
    <submittedName>
        <fullName evidence="3">Uncharacterized protein</fullName>
    </submittedName>
</protein>
<sequence length="245" mass="27483">MPKEAVVETPVVKDAVPPEETPPEKTDEKPPEPPPEHPRFKEIYGKMKTFERQLADKDADIEALREHNKKLDDSISGVKDKISIAERPDPLDNPKEYDKWMIEQAVRAIEKKAKPEPVPQTTGKPTEKILAQIEAMSDAHDDYDEMAALAEEDWKNDPVLKREIFSSANPPKTAYNYGKKKAAGKKTERDKNIDKSYVEPGGDPPGKPTEGKPTPEQKRVAKALGVPIDKYMEQVKHIAKSRGGE</sequence>
<evidence type="ECO:0000313" key="3">
    <source>
        <dbReference type="EMBL" id="QJI01201.1"/>
    </source>
</evidence>
<gene>
    <name evidence="3" type="ORF">TM448B02357_0006</name>
</gene>
<feature type="region of interest" description="Disordered" evidence="2">
    <location>
        <begin position="162"/>
        <end position="220"/>
    </location>
</feature>
<feature type="compositionally biased region" description="Basic and acidic residues" evidence="2">
    <location>
        <begin position="209"/>
        <end position="219"/>
    </location>
</feature>
<evidence type="ECO:0000256" key="1">
    <source>
        <dbReference type="SAM" id="Coils"/>
    </source>
</evidence>
<evidence type="ECO:0000256" key="2">
    <source>
        <dbReference type="SAM" id="MobiDB-lite"/>
    </source>
</evidence>
<name>A0A6M3XT95_9ZZZZ</name>
<feature type="region of interest" description="Disordered" evidence="2">
    <location>
        <begin position="1"/>
        <end position="46"/>
    </location>
</feature>
<feature type="compositionally biased region" description="Basic and acidic residues" evidence="2">
    <location>
        <begin position="185"/>
        <end position="197"/>
    </location>
</feature>
<feature type="coiled-coil region" evidence="1">
    <location>
        <begin position="47"/>
        <end position="81"/>
    </location>
</feature>